<sequence length="75" mass="7912">MRQNCPIPHWICLRTDNTTSFLTTWKLDKGTGTCRSFSVTGAGLFSGDILDAPAGFRGMPVAAVGQEAGGFEGSC</sequence>
<keyword evidence="1" id="KW-0687">Ribonucleoprotein</keyword>
<protein>
    <submittedName>
        <fullName evidence="1">Ribosomal protein</fullName>
    </submittedName>
</protein>
<dbReference type="EMBL" id="JXTC01000020">
    <property type="protein sequence ID" value="PON99196.1"/>
    <property type="molecule type" value="Genomic_DNA"/>
</dbReference>
<dbReference type="AlphaFoldDB" id="A0A2P5FN46"/>
<keyword evidence="1" id="KW-0689">Ribosomal protein</keyword>
<name>A0A2P5FN46_TREOI</name>
<keyword evidence="2" id="KW-1185">Reference proteome</keyword>
<gene>
    <name evidence="1" type="ORF">TorRG33x02_050560</name>
</gene>
<organism evidence="1 2">
    <name type="scientific">Trema orientale</name>
    <name type="common">Charcoal tree</name>
    <name type="synonym">Celtis orientalis</name>
    <dbReference type="NCBI Taxonomy" id="63057"/>
    <lineage>
        <taxon>Eukaryota</taxon>
        <taxon>Viridiplantae</taxon>
        <taxon>Streptophyta</taxon>
        <taxon>Embryophyta</taxon>
        <taxon>Tracheophyta</taxon>
        <taxon>Spermatophyta</taxon>
        <taxon>Magnoliopsida</taxon>
        <taxon>eudicotyledons</taxon>
        <taxon>Gunneridae</taxon>
        <taxon>Pentapetalae</taxon>
        <taxon>rosids</taxon>
        <taxon>fabids</taxon>
        <taxon>Rosales</taxon>
        <taxon>Cannabaceae</taxon>
        <taxon>Trema</taxon>
    </lineage>
</organism>
<dbReference type="Proteomes" id="UP000237000">
    <property type="component" value="Unassembled WGS sequence"/>
</dbReference>
<comment type="caution">
    <text evidence="1">The sequence shown here is derived from an EMBL/GenBank/DDBJ whole genome shotgun (WGS) entry which is preliminary data.</text>
</comment>
<evidence type="ECO:0000313" key="2">
    <source>
        <dbReference type="Proteomes" id="UP000237000"/>
    </source>
</evidence>
<evidence type="ECO:0000313" key="1">
    <source>
        <dbReference type="EMBL" id="PON99196.1"/>
    </source>
</evidence>
<reference evidence="2" key="1">
    <citation type="submission" date="2016-06" db="EMBL/GenBank/DDBJ databases">
        <title>Parallel loss of symbiosis genes in relatives of nitrogen-fixing non-legume Parasponia.</title>
        <authorList>
            <person name="Van Velzen R."/>
            <person name="Holmer R."/>
            <person name="Bu F."/>
            <person name="Rutten L."/>
            <person name="Van Zeijl A."/>
            <person name="Liu W."/>
            <person name="Santuari L."/>
            <person name="Cao Q."/>
            <person name="Sharma T."/>
            <person name="Shen D."/>
            <person name="Roswanjaya Y."/>
            <person name="Wardhani T."/>
            <person name="Kalhor M.S."/>
            <person name="Jansen J."/>
            <person name="Van den Hoogen J."/>
            <person name="Gungor B."/>
            <person name="Hartog M."/>
            <person name="Hontelez J."/>
            <person name="Verver J."/>
            <person name="Yang W.-C."/>
            <person name="Schijlen E."/>
            <person name="Repin R."/>
            <person name="Schilthuizen M."/>
            <person name="Schranz E."/>
            <person name="Heidstra R."/>
            <person name="Miyata K."/>
            <person name="Fedorova E."/>
            <person name="Kohlen W."/>
            <person name="Bisseling T."/>
            <person name="Smit S."/>
            <person name="Geurts R."/>
        </authorList>
    </citation>
    <scope>NUCLEOTIDE SEQUENCE [LARGE SCALE GENOMIC DNA]</scope>
    <source>
        <strain evidence="2">cv. RG33-2</strain>
    </source>
</reference>
<dbReference type="GO" id="GO:0005840">
    <property type="term" value="C:ribosome"/>
    <property type="evidence" value="ECO:0007669"/>
    <property type="project" value="UniProtKB-KW"/>
</dbReference>
<accession>A0A2P5FN46</accession>
<dbReference type="InParanoid" id="A0A2P5FN46"/>
<proteinExistence type="predicted"/>